<dbReference type="InterPro" id="IPR032874">
    <property type="entry name" value="DDE_dom"/>
</dbReference>
<reference evidence="5 6" key="1">
    <citation type="journal article" date="2023" name="Int. J. Syst. Evol. Microbiol.">
        <title>Methylocystis iwaonis sp. nov., a type II methane-oxidizing bacterium from surface soil of a rice paddy field in Japan, and emended description of the genus Methylocystis (ex Whittenbury et al. 1970) Bowman et al. 1993.</title>
        <authorList>
            <person name="Kaise H."/>
            <person name="Sawadogo J.B."/>
            <person name="Alam M.S."/>
            <person name="Ueno C."/>
            <person name="Dianou D."/>
            <person name="Shinjo R."/>
            <person name="Asakawa S."/>
        </authorList>
    </citation>
    <scope>NUCLEOTIDE SEQUENCE [LARGE SCALE GENOMIC DNA]</scope>
    <source>
        <strain evidence="5 6">SS37A-Re</strain>
    </source>
</reference>
<evidence type="ECO:0000256" key="2">
    <source>
        <dbReference type="ARBA" id="ARBA00023125"/>
    </source>
</evidence>
<evidence type="ECO:0000313" key="5">
    <source>
        <dbReference type="EMBL" id="BDV36120.1"/>
    </source>
</evidence>
<keyword evidence="5" id="KW-0614">Plasmid</keyword>
<dbReference type="InterPro" id="IPR047930">
    <property type="entry name" value="Transpos_IS6"/>
</dbReference>
<dbReference type="Pfam" id="PF13610">
    <property type="entry name" value="DDE_Tnp_IS240"/>
    <property type="match status" value="1"/>
</dbReference>
<gene>
    <name evidence="5" type="ORF">SS37A_36500</name>
</gene>
<dbReference type="InterPro" id="IPR009843">
    <property type="entry name" value="DUF1403"/>
</dbReference>
<evidence type="ECO:0000313" key="6">
    <source>
        <dbReference type="Proteomes" id="UP001317629"/>
    </source>
</evidence>
<keyword evidence="2" id="KW-0238">DNA-binding</keyword>
<evidence type="ECO:0000256" key="3">
    <source>
        <dbReference type="ARBA" id="ARBA00023172"/>
    </source>
</evidence>
<name>A0ABM8EDM0_9HYPH</name>
<organism evidence="5 6">
    <name type="scientific">Methylocystis iwaonis</name>
    <dbReference type="NCBI Taxonomy" id="2885079"/>
    <lineage>
        <taxon>Bacteria</taxon>
        <taxon>Pseudomonadati</taxon>
        <taxon>Pseudomonadota</taxon>
        <taxon>Alphaproteobacteria</taxon>
        <taxon>Hyphomicrobiales</taxon>
        <taxon>Methylocystaceae</taxon>
        <taxon>Methylocystis</taxon>
    </lineage>
</organism>
<dbReference type="PANTHER" id="PTHR35528:SF3">
    <property type="entry name" value="BLL1675 PROTEIN"/>
    <property type="match status" value="1"/>
</dbReference>
<dbReference type="PANTHER" id="PTHR35528">
    <property type="entry name" value="BLL1675 PROTEIN"/>
    <property type="match status" value="1"/>
</dbReference>
<feature type="domain" description="DDE" evidence="4">
    <location>
        <begin position="193"/>
        <end position="313"/>
    </location>
</feature>
<dbReference type="EMBL" id="AP027143">
    <property type="protein sequence ID" value="BDV36120.1"/>
    <property type="molecule type" value="Genomic_DNA"/>
</dbReference>
<protein>
    <recommendedName>
        <fullName evidence="4">DDE domain-containing protein</fullName>
    </recommendedName>
</protein>
<dbReference type="NCBIfam" id="NF033587">
    <property type="entry name" value="transpos_IS6"/>
    <property type="match status" value="1"/>
</dbReference>
<keyword evidence="6" id="KW-1185">Reference proteome</keyword>
<keyword evidence="3" id="KW-0233">DNA recombination</keyword>
<dbReference type="InterPro" id="IPR052183">
    <property type="entry name" value="IS_Transposase"/>
</dbReference>
<proteinExistence type="predicted"/>
<evidence type="ECO:0000259" key="4">
    <source>
        <dbReference type="Pfam" id="PF13610"/>
    </source>
</evidence>
<dbReference type="Pfam" id="PF07183">
    <property type="entry name" value="DUF1403"/>
    <property type="match status" value="1"/>
</dbReference>
<geneLocation type="plasmid" evidence="5 6">
    <name>pSS37A-Re-1</name>
</geneLocation>
<dbReference type="Proteomes" id="UP001317629">
    <property type="component" value="Plasmid pSS37A-Re-1"/>
</dbReference>
<sequence length="350" mass="39199">MPANAFPKWARAPLRALDAVVTSGQGEAPPFLGVLRARQALAAAAHYAPAACLREDDAALRDALLLAAPGAALSPAGCLHALFRLFGAPRFTGDHDDVERAGELLGFSGDRAGYAEIIRGGCHVNDWVALPAANHRPRRLALLRFPLSLRLVEEMLLERGIVLSYETIRRGAMKFGPDYAPRLKRKKPGRRDVWYLDEVVVSINGEKRYLWRAVDQNGYVLDEIVQSRRDTKAAGRLLERLLHKQGSRPRRMVTDKLGSYAAARRKIMPSVEHRSHKGLNNRAENSHVPLRKRERAMQGFRSWRGLRFVDVFSALRDLFVPSRPFRRSAFAIHLHRLGAMAEWKSVTTAA</sequence>
<keyword evidence="1" id="KW-0815">Transposition</keyword>
<evidence type="ECO:0000256" key="1">
    <source>
        <dbReference type="ARBA" id="ARBA00022578"/>
    </source>
</evidence>
<accession>A0ABM8EDM0</accession>